<feature type="region of interest" description="Disordered" evidence="1">
    <location>
        <begin position="1"/>
        <end position="74"/>
    </location>
</feature>
<dbReference type="InParanoid" id="U5HG42"/>
<dbReference type="OrthoDB" id="10380986at2759"/>
<reference evidence="2 4" key="3">
    <citation type="journal article" date="2015" name="BMC Genomics">
        <title>Sex and parasites: genomic and transcriptomic analysis of Microbotryum lychnidis-dioicae, the biotrophic and plant-castrating anther smut fungus.</title>
        <authorList>
            <person name="Perlin M.H."/>
            <person name="Amselem J."/>
            <person name="Fontanillas E."/>
            <person name="Toh S.S."/>
            <person name="Chen Z."/>
            <person name="Goldberg J."/>
            <person name="Duplessis S."/>
            <person name="Henrissat B."/>
            <person name="Young S."/>
            <person name="Zeng Q."/>
            <person name="Aguileta G."/>
            <person name="Petit E."/>
            <person name="Badouin H."/>
            <person name="Andrews J."/>
            <person name="Razeeq D."/>
            <person name="Gabaldon T."/>
            <person name="Quesneville H."/>
            <person name="Giraud T."/>
            <person name="Hood M.E."/>
            <person name="Schultz D.J."/>
            <person name="Cuomo C.A."/>
        </authorList>
    </citation>
    <scope>NUCLEOTIDE SEQUENCE [LARGE SCALE GENOMIC DNA]</scope>
    <source>
        <strain evidence="4">p1A1 Lamole</strain>
        <strain evidence="2">P1A1 Lamole</strain>
    </source>
</reference>
<dbReference type="AlphaFoldDB" id="U5HG42"/>
<dbReference type="EnsemblFungi" id="MVLG_06062T0">
    <property type="protein sequence ID" value="MVLG_06062T0"/>
    <property type="gene ID" value="MVLG_06062"/>
</dbReference>
<evidence type="ECO:0000313" key="4">
    <source>
        <dbReference type="Proteomes" id="UP000017200"/>
    </source>
</evidence>
<evidence type="ECO:0000256" key="1">
    <source>
        <dbReference type="SAM" id="MobiDB-lite"/>
    </source>
</evidence>
<dbReference type="HOGENOM" id="CLU_065645_0_0_1"/>
<protein>
    <submittedName>
        <fullName evidence="2 3">Uncharacterized protein</fullName>
    </submittedName>
</protein>
<reference evidence="2" key="2">
    <citation type="submission" date="2010-11" db="EMBL/GenBank/DDBJ databases">
        <authorList>
            <consortium name="The Broad Institute Genome Sequencing Platform"/>
            <person name="Earl A."/>
            <person name="Ward D."/>
            <person name="Feldgarden M."/>
            <person name="Gevers D."/>
            <person name="Butler R."/>
            <person name="Young S.K."/>
            <person name="Zeng Q."/>
            <person name="Gargeya S."/>
            <person name="Fitzgerald M."/>
            <person name="Haas B."/>
            <person name="Abouelleil A."/>
            <person name="Alvarado L."/>
            <person name="Arachchi H.M."/>
            <person name="Berlin A."/>
            <person name="Brown A."/>
            <person name="Chapman S.B."/>
            <person name="Chen Z."/>
            <person name="Dunbar C."/>
            <person name="Freedman E."/>
            <person name="Gearin G."/>
            <person name="Gellesch M."/>
            <person name="Goldberg J."/>
            <person name="Griggs A."/>
            <person name="Gujja S."/>
            <person name="Heilman E."/>
            <person name="Heiman D."/>
            <person name="Howarth C."/>
            <person name="Larson L."/>
            <person name="Lui A."/>
            <person name="MacDonald P.J.P."/>
            <person name="Mehta T."/>
            <person name="Montmayeur A."/>
            <person name="Murphy C."/>
            <person name="Neiman D."/>
            <person name="Pearson M."/>
            <person name="Priest M."/>
            <person name="Roberts A."/>
            <person name="Saif S."/>
            <person name="Shea T."/>
            <person name="Shenoy N."/>
            <person name="Sisk P."/>
            <person name="Stolte C."/>
            <person name="Sykes S."/>
            <person name="White J."/>
            <person name="Yandava C."/>
            <person name="Wortman J."/>
            <person name="Nusbaum C."/>
            <person name="Birren B."/>
        </authorList>
    </citation>
    <scope>NUCLEOTIDE SEQUENCE</scope>
    <source>
        <strain evidence="2">P1A1 Lamole</strain>
    </source>
</reference>
<sequence length="361" mass="40066">MLDNDAEVAPRPVPHGVDDDEDEEPTDRLRKRRRTKVSPVLSDDEGGEDKTSPVMHSRPQHSTPYFDGPSNLPNAGSGQDGLSVLAATIGARLDSLEMKLAQLIDLLPRLTDLLTAPSLDNIKSDVGSAAKIFVSTPFLCKHLGAAPMFLSALRNGGIVSESDVKHRAFYRGLMRHLPSARMQGGSELEDHIKRVQSKSELLGPTMRLRYRALDVAITDEHVCWWRVLWQVVKQPDIQADRTEVELHKSKPNSFAEKMNRLSIRLAEIAAEAYLDGEYKLGQEFDHQRFLTDKLAPVMPRHAGIKTSRPGSPQGSMQMACLEVVENPDHEISFASLVEGCLQAGVVIVEKKKSKKRKKNGE</sequence>
<dbReference type="Proteomes" id="UP000017200">
    <property type="component" value="Unassembled WGS sequence"/>
</dbReference>
<proteinExistence type="predicted"/>
<evidence type="ECO:0000313" key="3">
    <source>
        <dbReference type="EnsemblFungi" id="MVLG_06062T0"/>
    </source>
</evidence>
<dbReference type="EMBL" id="AEIJ01000676">
    <property type="status" value="NOT_ANNOTATED_CDS"/>
    <property type="molecule type" value="Genomic_DNA"/>
</dbReference>
<organism evidence="2">
    <name type="scientific">Microbotryum lychnidis-dioicae (strain p1A1 Lamole / MvSl-1064)</name>
    <name type="common">Anther smut fungus</name>
    <dbReference type="NCBI Taxonomy" id="683840"/>
    <lineage>
        <taxon>Eukaryota</taxon>
        <taxon>Fungi</taxon>
        <taxon>Dikarya</taxon>
        <taxon>Basidiomycota</taxon>
        <taxon>Pucciniomycotina</taxon>
        <taxon>Microbotryomycetes</taxon>
        <taxon>Microbotryales</taxon>
        <taxon>Microbotryaceae</taxon>
        <taxon>Microbotryum</taxon>
    </lineage>
</organism>
<dbReference type="EMBL" id="GL541739">
    <property type="protein sequence ID" value="KDE03451.1"/>
    <property type="molecule type" value="Genomic_DNA"/>
</dbReference>
<reference evidence="4" key="1">
    <citation type="submission" date="2010-11" db="EMBL/GenBank/DDBJ databases">
        <title>The genome sequence of Microbotryum violaceum strain p1A1 Lamole.</title>
        <authorList>
            <person name="Cuomo C."/>
            <person name="Perlin M."/>
            <person name="Young S.K."/>
            <person name="Zeng Q."/>
            <person name="Gargeya S."/>
            <person name="Alvarado L."/>
            <person name="Berlin A."/>
            <person name="Chapman S.B."/>
            <person name="Chen Z."/>
            <person name="Freedman E."/>
            <person name="Gellesch M."/>
            <person name="Goldberg J."/>
            <person name="Griggs A."/>
            <person name="Gujja S."/>
            <person name="Heilman E."/>
            <person name="Heiman D."/>
            <person name="Howarth C."/>
            <person name="Mehta T."/>
            <person name="Neiman D."/>
            <person name="Pearson M."/>
            <person name="Roberts A."/>
            <person name="Saif S."/>
            <person name="Shea T."/>
            <person name="Shenoy N."/>
            <person name="Sisk P."/>
            <person name="Stolte C."/>
            <person name="Sykes S."/>
            <person name="White J."/>
            <person name="Yandava C."/>
            <person name="Haas B."/>
            <person name="Nusbaum C."/>
            <person name="Birren B."/>
        </authorList>
    </citation>
    <scope>NUCLEOTIDE SEQUENCE [LARGE SCALE GENOMIC DNA]</scope>
    <source>
        <strain evidence="4">p1A1 Lamole</strain>
    </source>
</reference>
<keyword evidence="4" id="KW-1185">Reference proteome</keyword>
<reference evidence="3" key="4">
    <citation type="submission" date="2015-06" db="UniProtKB">
        <authorList>
            <consortium name="EnsemblFungi"/>
        </authorList>
    </citation>
    <scope>IDENTIFICATION</scope>
</reference>
<evidence type="ECO:0000313" key="2">
    <source>
        <dbReference type="EMBL" id="KDE03451.1"/>
    </source>
</evidence>
<gene>
    <name evidence="2" type="ORF">MVLG_06062</name>
</gene>
<accession>U5HG42</accession>
<name>U5HG42_USTV1</name>